<keyword evidence="3" id="KW-1185">Reference proteome</keyword>
<evidence type="ECO:0000313" key="3">
    <source>
        <dbReference type="Proteomes" id="UP000266673"/>
    </source>
</evidence>
<organism evidence="2 3">
    <name type="scientific">Gigaspora rosea</name>
    <dbReference type="NCBI Taxonomy" id="44941"/>
    <lineage>
        <taxon>Eukaryota</taxon>
        <taxon>Fungi</taxon>
        <taxon>Fungi incertae sedis</taxon>
        <taxon>Mucoromycota</taxon>
        <taxon>Glomeromycotina</taxon>
        <taxon>Glomeromycetes</taxon>
        <taxon>Diversisporales</taxon>
        <taxon>Gigasporaceae</taxon>
        <taxon>Gigaspora</taxon>
    </lineage>
</organism>
<protein>
    <recommendedName>
        <fullName evidence="1">Peptidase S1 domain-containing protein</fullName>
    </recommendedName>
</protein>
<dbReference type="EMBL" id="QKWP01000187">
    <property type="protein sequence ID" value="RIB25124.1"/>
    <property type="molecule type" value="Genomic_DNA"/>
</dbReference>
<dbReference type="InterPro" id="IPR001254">
    <property type="entry name" value="Trypsin_dom"/>
</dbReference>
<dbReference type="Pfam" id="PF00089">
    <property type="entry name" value="Trypsin"/>
    <property type="match status" value="1"/>
</dbReference>
<dbReference type="InterPro" id="IPR009003">
    <property type="entry name" value="Peptidase_S1_PA"/>
</dbReference>
<reference evidence="2 3" key="1">
    <citation type="submission" date="2018-06" db="EMBL/GenBank/DDBJ databases">
        <title>Comparative genomics reveals the genomic features of Rhizophagus irregularis, R. cerebriforme, R. diaphanum and Gigaspora rosea, and their symbiotic lifestyle signature.</title>
        <authorList>
            <person name="Morin E."/>
            <person name="San Clemente H."/>
            <person name="Chen E.C.H."/>
            <person name="De La Providencia I."/>
            <person name="Hainaut M."/>
            <person name="Kuo A."/>
            <person name="Kohler A."/>
            <person name="Murat C."/>
            <person name="Tang N."/>
            <person name="Roy S."/>
            <person name="Loubradou J."/>
            <person name="Henrissat B."/>
            <person name="Grigoriev I.V."/>
            <person name="Corradi N."/>
            <person name="Roux C."/>
            <person name="Martin F.M."/>
        </authorList>
    </citation>
    <scope>NUCLEOTIDE SEQUENCE [LARGE SCALE GENOMIC DNA]</scope>
    <source>
        <strain evidence="2 3">DAOM 194757</strain>
    </source>
</reference>
<name>A0A397VRF2_9GLOM</name>
<dbReference type="GO" id="GO:0006508">
    <property type="term" value="P:proteolysis"/>
    <property type="evidence" value="ECO:0007669"/>
    <property type="project" value="InterPro"/>
</dbReference>
<accession>A0A397VRF2</accession>
<dbReference type="SUPFAM" id="SSF50494">
    <property type="entry name" value="Trypsin-like serine proteases"/>
    <property type="match status" value="1"/>
</dbReference>
<dbReference type="Gene3D" id="2.40.10.10">
    <property type="entry name" value="Trypsin-like serine proteases"/>
    <property type="match status" value="2"/>
</dbReference>
<evidence type="ECO:0000259" key="1">
    <source>
        <dbReference type="Pfam" id="PF00089"/>
    </source>
</evidence>
<dbReference type="AlphaFoldDB" id="A0A397VRF2"/>
<dbReference type="OrthoDB" id="2467424at2759"/>
<evidence type="ECO:0000313" key="2">
    <source>
        <dbReference type="EMBL" id="RIB25124.1"/>
    </source>
</evidence>
<proteinExistence type="predicted"/>
<dbReference type="CDD" id="cd21112">
    <property type="entry name" value="alphaLP-like"/>
    <property type="match status" value="1"/>
</dbReference>
<feature type="domain" description="Peptidase S1" evidence="1">
    <location>
        <begin position="146"/>
        <end position="306"/>
    </location>
</feature>
<comment type="caution">
    <text evidence="2">The sequence shown here is derived from an EMBL/GenBank/DDBJ whole genome shotgun (WGS) entry which is preliminary data.</text>
</comment>
<dbReference type="Proteomes" id="UP000266673">
    <property type="component" value="Unassembled WGS sequence"/>
</dbReference>
<dbReference type="InterPro" id="IPR043504">
    <property type="entry name" value="Peptidase_S1_PA_chymotrypsin"/>
</dbReference>
<gene>
    <name evidence="2" type="ORF">C2G38_2031333</name>
</gene>
<sequence length="335" mass="37211">MAEQIKNHAEIRPYVNSLNFSKALNSAAGLNSGINKILNLAKHYNPIDTLAYIEATVNNIIIATCDEDRNGTNAAFLNATKIYYPIYIYYICIPNTNNNNIISQNNMKLENRNDIVNYILAGDGIYVYNRLNYTSCSAGFWAKARFLQNTNFIVTAGHCYRLNASYYLFPWNATEVGDYIGKMFLHYLSPMDFGLIHMSSNVKPVANIRNTDSKEYPQLIIKDHIVVSSNGAHLCISGFHAHVKCGYVKALSGFTTVDGKEYNETIFVVSMQARKGDSGGPVFSYNQDLIHASLNGILKGGFGYDINGDINNAIIIITPIDLILNKSAINVVTIT</sequence>
<dbReference type="GO" id="GO:0004252">
    <property type="term" value="F:serine-type endopeptidase activity"/>
    <property type="evidence" value="ECO:0007669"/>
    <property type="project" value="InterPro"/>
</dbReference>